<dbReference type="FunFam" id="1.10.10.10:FF:000168">
    <property type="entry name" value="Replication protein A 32 kDa subunit"/>
    <property type="match status" value="1"/>
</dbReference>
<dbReference type="GO" id="GO:0005662">
    <property type="term" value="C:DNA replication factor A complex"/>
    <property type="evidence" value="ECO:0007669"/>
    <property type="project" value="TreeGrafter"/>
</dbReference>
<dbReference type="GO" id="GO:0006260">
    <property type="term" value="P:DNA replication"/>
    <property type="evidence" value="ECO:0007669"/>
    <property type="project" value="TreeGrafter"/>
</dbReference>
<organism evidence="9 10">
    <name type="scientific">Populus euphratica</name>
    <name type="common">Euphrates poplar</name>
    <dbReference type="NCBI Taxonomy" id="75702"/>
    <lineage>
        <taxon>Eukaryota</taxon>
        <taxon>Viridiplantae</taxon>
        <taxon>Streptophyta</taxon>
        <taxon>Embryophyta</taxon>
        <taxon>Tracheophyta</taxon>
        <taxon>Spermatophyta</taxon>
        <taxon>Magnoliopsida</taxon>
        <taxon>eudicotyledons</taxon>
        <taxon>Gunneridae</taxon>
        <taxon>Pentapetalae</taxon>
        <taxon>rosids</taxon>
        <taxon>fabids</taxon>
        <taxon>Malpighiales</taxon>
        <taxon>Salicaceae</taxon>
        <taxon>Saliceae</taxon>
        <taxon>Populus</taxon>
    </lineage>
</organism>
<dbReference type="GeneID" id="105109345"/>
<dbReference type="InterPro" id="IPR040260">
    <property type="entry name" value="RFA2-like"/>
</dbReference>
<dbReference type="GO" id="GO:0000781">
    <property type="term" value="C:chromosome, telomeric region"/>
    <property type="evidence" value="ECO:0007669"/>
    <property type="project" value="TreeGrafter"/>
</dbReference>
<dbReference type="GO" id="GO:0006289">
    <property type="term" value="P:nucleotide-excision repair"/>
    <property type="evidence" value="ECO:0007669"/>
    <property type="project" value="TreeGrafter"/>
</dbReference>
<evidence type="ECO:0000256" key="1">
    <source>
        <dbReference type="ARBA" id="ARBA00004123"/>
    </source>
</evidence>
<evidence type="ECO:0000256" key="4">
    <source>
        <dbReference type="ARBA" id="ARBA00023125"/>
    </source>
</evidence>
<name>A0AAJ6T1L9_POPEU</name>
<evidence type="ECO:0000313" key="11">
    <source>
        <dbReference type="RefSeq" id="XP_011002344.1"/>
    </source>
</evidence>
<dbReference type="InterPro" id="IPR014892">
    <property type="entry name" value="RPA_C"/>
</dbReference>
<keyword evidence="7" id="KW-0539">Nucleus</keyword>
<keyword evidence="9" id="KW-1185">Reference proteome</keyword>
<accession>A0AAJ6T1L9</accession>
<evidence type="ECO:0000259" key="8">
    <source>
        <dbReference type="Pfam" id="PF08784"/>
    </source>
</evidence>
<dbReference type="RefSeq" id="XP_011002344.1">
    <property type="nucleotide sequence ID" value="XM_011004042.1"/>
</dbReference>
<keyword evidence="3" id="KW-0227">DNA damage</keyword>
<dbReference type="Gene3D" id="1.10.10.10">
    <property type="entry name" value="Winged helix-like DNA-binding domain superfamily/Winged helix DNA-binding domain"/>
    <property type="match status" value="1"/>
</dbReference>
<evidence type="ECO:0000256" key="3">
    <source>
        <dbReference type="ARBA" id="ARBA00022763"/>
    </source>
</evidence>
<keyword evidence="5" id="KW-0233">DNA recombination</keyword>
<keyword evidence="4" id="KW-0238">DNA-binding</keyword>
<protein>
    <submittedName>
        <fullName evidence="10 11">Replication protein A 32 kDa subunit A-like isoform X1</fullName>
    </submittedName>
</protein>
<sequence>MSKQFDVDGLKDCNQLVLDRLQQCSSTGQEKGMHMDELCQQLKLPMEKIKESIRSLEDGGLIYSTVDEFQLQCNLMKFTVFLNATQPAMLLRVILFLLLNINRTACRYLFVSMLTS</sequence>
<reference evidence="10 11" key="1">
    <citation type="submission" date="2025-04" db="UniProtKB">
        <authorList>
            <consortium name="RefSeq"/>
        </authorList>
    </citation>
    <scope>IDENTIFICATION</scope>
</reference>
<gene>
    <name evidence="10" type="primary">LOC105109345</name>
    <name evidence="11" type="synonym">LOC105109348</name>
</gene>
<dbReference type="GO" id="GO:0035861">
    <property type="term" value="C:site of double-strand break"/>
    <property type="evidence" value="ECO:0007669"/>
    <property type="project" value="TreeGrafter"/>
</dbReference>
<evidence type="ECO:0000256" key="5">
    <source>
        <dbReference type="ARBA" id="ARBA00023172"/>
    </source>
</evidence>
<dbReference type="GO" id="GO:0003697">
    <property type="term" value="F:single-stranded DNA binding"/>
    <property type="evidence" value="ECO:0007669"/>
    <property type="project" value="TreeGrafter"/>
</dbReference>
<dbReference type="InterPro" id="IPR036390">
    <property type="entry name" value="WH_DNA-bd_sf"/>
</dbReference>
<evidence type="ECO:0000313" key="9">
    <source>
        <dbReference type="Proteomes" id="UP000694918"/>
    </source>
</evidence>
<comment type="similarity">
    <text evidence="2">Belongs to the replication factor A protein 2 family.</text>
</comment>
<evidence type="ECO:0000256" key="6">
    <source>
        <dbReference type="ARBA" id="ARBA00023204"/>
    </source>
</evidence>
<comment type="subcellular location">
    <subcellularLocation>
        <location evidence="1">Nucleus</location>
    </subcellularLocation>
</comment>
<dbReference type="AlphaFoldDB" id="A0AAJ6T1L9"/>
<dbReference type="PANTHER" id="PTHR13989">
    <property type="entry name" value="REPLICATION PROTEIN A-RELATED"/>
    <property type="match status" value="1"/>
</dbReference>
<keyword evidence="6" id="KW-0234">DNA repair</keyword>
<dbReference type="KEGG" id="peu:105109348"/>
<evidence type="ECO:0000313" key="10">
    <source>
        <dbReference type="RefSeq" id="XP_011002335.1"/>
    </source>
</evidence>
<proteinExistence type="inferred from homology"/>
<dbReference type="RefSeq" id="XP_011002335.1">
    <property type="nucleotide sequence ID" value="XM_011004033.1"/>
</dbReference>
<dbReference type="Pfam" id="PF08784">
    <property type="entry name" value="RPA_C"/>
    <property type="match status" value="1"/>
</dbReference>
<dbReference type="InterPro" id="IPR036388">
    <property type="entry name" value="WH-like_DNA-bd_sf"/>
</dbReference>
<dbReference type="SUPFAM" id="SSF46785">
    <property type="entry name" value="Winged helix' DNA-binding domain"/>
    <property type="match status" value="1"/>
</dbReference>
<evidence type="ECO:0000256" key="2">
    <source>
        <dbReference type="ARBA" id="ARBA00007815"/>
    </source>
</evidence>
<evidence type="ECO:0000256" key="7">
    <source>
        <dbReference type="ARBA" id="ARBA00023242"/>
    </source>
</evidence>
<dbReference type="PANTHER" id="PTHR13989:SF34">
    <property type="entry name" value="REPLICATION PROTEIN A 32 KDA SUBUNIT A"/>
    <property type="match status" value="1"/>
</dbReference>
<dbReference type="Proteomes" id="UP000694918">
    <property type="component" value="Unplaced"/>
</dbReference>
<dbReference type="GeneID" id="105109348"/>
<feature type="domain" description="Replication protein A C-terminal" evidence="8">
    <location>
        <begin position="6"/>
        <end position="68"/>
    </location>
</feature>
<dbReference type="GO" id="GO:0000724">
    <property type="term" value="P:double-strand break repair via homologous recombination"/>
    <property type="evidence" value="ECO:0007669"/>
    <property type="project" value="TreeGrafter"/>
</dbReference>
<dbReference type="KEGG" id="peu:105109345"/>